<dbReference type="AlphaFoldDB" id="A0A2H0VG83"/>
<evidence type="ECO:0000313" key="3">
    <source>
        <dbReference type="Proteomes" id="UP000231466"/>
    </source>
</evidence>
<name>A0A2H0VG83_9BACT</name>
<keyword evidence="1" id="KW-0732">Signal</keyword>
<comment type="caution">
    <text evidence="2">The sequence shown here is derived from an EMBL/GenBank/DDBJ whole genome shotgun (WGS) entry which is preliminary data.</text>
</comment>
<gene>
    <name evidence="2" type="ORF">COT89_01090</name>
</gene>
<protein>
    <submittedName>
        <fullName evidence="2">Uncharacterized protein</fullName>
    </submittedName>
</protein>
<feature type="chain" id="PRO_5013594411" evidence="1">
    <location>
        <begin position="24"/>
        <end position="187"/>
    </location>
</feature>
<dbReference type="PROSITE" id="PS51257">
    <property type="entry name" value="PROKAR_LIPOPROTEIN"/>
    <property type="match status" value="1"/>
</dbReference>
<dbReference type="EMBL" id="PFAH01000004">
    <property type="protein sequence ID" value="PIR98112.1"/>
    <property type="molecule type" value="Genomic_DNA"/>
</dbReference>
<sequence>MKFNKKLVPIVALFAVLALTASSCEGSTEASKQEASVADDQLLRFLQTQPIPTFEWSQLRQNLIELETAQARTTQTTTFFFNMGIADPISSCASIGFPIAATYQLSNPEKMANPRYRDSAVIPQLEATGVYTADTTGTYVVCTAPSGKAYAQYWEGFVLAVTGPAIWQNGQVVLTGDPTFDFSVGQG</sequence>
<organism evidence="2 3">
    <name type="scientific">Candidatus Colwellbacteria bacterium CG10_big_fil_rev_8_21_14_0_10_42_22</name>
    <dbReference type="NCBI Taxonomy" id="1974540"/>
    <lineage>
        <taxon>Bacteria</taxon>
        <taxon>Candidatus Colwelliibacteriota</taxon>
    </lineage>
</organism>
<evidence type="ECO:0000256" key="1">
    <source>
        <dbReference type="SAM" id="SignalP"/>
    </source>
</evidence>
<dbReference type="Proteomes" id="UP000231466">
    <property type="component" value="Unassembled WGS sequence"/>
</dbReference>
<proteinExistence type="predicted"/>
<evidence type="ECO:0000313" key="2">
    <source>
        <dbReference type="EMBL" id="PIR98112.1"/>
    </source>
</evidence>
<feature type="signal peptide" evidence="1">
    <location>
        <begin position="1"/>
        <end position="23"/>
    </location>
</feature>
<accession>A0A2H0VG83</accession>
<reference evidence="3" key="1">
    <citation type="submission" date="2017-09" db="EMBL/GenBank/DDBJ databases">
        <title>Depth-based differentiation of microbial function through sediment-hosted aquifers and enrichment of novel symbionts in the deep terrestrial subsurface.</title>
        <authorList>
            <person name="Probst A.J."/>
            <person name="Ladd B."/>
            <person name="Jarett J.K."/>
            <person name="Geller-Mcgrath D.E."/>
            <person name="Sieber C.M.K."/>
            <person name="Emerson J.B."/>
            <person name="Anantharaman K."/>
            <person name="Thomas B.C."/>
            <person name="Malmstrom R."/>
            <person name="Stieglmeier M."/>
            <person name="Klingl A."/>
            <person name="Woyke T."/>
            <person name="Ryan C.M."/>
            <person name="Banfield J.F."/>
        </authorList>
    </citation>
    <scope>NUCLEOTIDE SEQUENCE [LARGE SCALE GENOMIC DNA]</scope>
</reference>